<proteinExistence type="predicted"/>
<dbReference type="Proteomes" id="UP000749559">
    <property type="component" value="Unassembled WGS sequence"/>
</dbReference>
<organism evidence="10 11">
    <name type="scientific">Owenia fusiformis</name>
    <name type="common">Polychaete worm</name>
    <dbReference type="NCBI Taxonomy" id="6347"/>
    <lineage>
        <taxon>Eukaryota</taxon>
        <taxon>Metazoa</taxon>
        <taxon>Spiralia</taxon>
        <taxon>Lophotrochozoa</taxon>
        <taxon>Annelida</taxon>
        <taxon>Polychaeta</taxon>
        <taxon>Sedentaria</taxon>
        <taxon>Canalipalpata</taxon>
        <taxon>Sabellida</taxon>
        <taxon>Oweniida</taxon>
        <taxon>Oweniidae</taxon>
        <taxon>Owenia</taxon>
    </lineage>
</organism>
<dbReference type="GO" id="GO:0005634">
    <property type="term" value="C:nucleus"/>
    <property type="evidence" value="ECO:0007669"/>
    <property type="project" value="UniProtKB-SubCell"/>
</dbReference>
<dbReference type="InterPro" id="IPR036236">
    <property type="entry name" value="Znf_C2H2_sf"/>
</dbReference>
<dbReference type="GO" id="GO:0000981">
    <property type="term" value="F:DNA-binding transcription factor activity, RNA polymerase II-specific"/>
    <property type="evidence" value="ECO:0007669"/>
    <property type="project" value="TreeGrafter"/>
</dbReference>
<evidence type="ECO:0000256" key="5">
    <source>
        <dbReference type="ARBA" id="ARBA00022833"/>
    </source>
</evidence>
<keyword evidence="4 8" id="KW-0863">Zinc-finger</keyword>
<accession>A0A8S4N7E2</accession>
<dbReference type="AlphaFoldDB" id="A0A8S4N7E2"/>
<dbReference type="SMART" id="SM00355">
    <property type="entry name" value="ZnF_C2H2"/>
    <property type="match status" value="3"/>
</dbReference>
<evidence type="ECO:0000313" key="11">
    <source>
        <dbReference type="Proteomes" id="UP000749559"/>
    </source>
</evidence>
<dbReference type="Pfam" id="PF00096">
    <property type="entry name" value="zf-C2H2"/>
    <property type="match status" value="3"/>
</dbReference>
<evidence type="ECO:0000256" key="8">
    <source>
        <dbReference type="PROSITE-ProRule" id="PRU00042"/>
    </source>
</evidence>
<feature type="domain" description="C2H2-type" evidence="9">
    <location>
        <begin position="53"/>
        <end position="80"/>
    </location>
</feature>
<evidence type="ECO:0000256" key="6">
    <source>
        <dbReference type="ARBA" id="ARBA00023125"/>
    </source>
</evidence>
<keyword evidence="11" id="KW-1185">Reference proteome</keyword>
<dbReference type="EMBL" id="CAIIXF020000002">
    <property type="protein sequence ID" value="CAH1776976.1"/>
    <property type="molecule type" value="Genomic_DNA"/>
</dbReference>
<feature type="domain" description="C2H2-type" evidence="9">
    <location>
        <begin position="81"/>
        <end position="108"/>
    </location>
</feature>
<dbReference type="GO" id="GO:0008270">
    <property type="term" value="F:zinc ion binding"/>
    <property type="evidence" value="ECO:0007669"/>
    <property type="project" value="UniProtKB-KW"/>
</dbReference>
<evidence type="ECO:0000313" key="10">
    <source>
        <dbReference type="EMBL" id="CAH1776976.1"/>
    </source>
</evidence>
<sequence>MVCYQNIFFKLDHPLIITKEKFDLFLFSFSEDSGLSMKQLTRNITQEDFGKKYSCGMCSKVYSLKWSLKDHIRRHTGENLRKCELCLKTFIKKSHYIRHLRIHTGEKPFKCDICSKTYRHSFHLTTHVKRKHTT</sequence>
<keyword evidence="7" id="KW-0539">Nucleus</keyword>
<keyword evidence="6" id="KW-0238">DNA-binding</keyword>
<keyword evidence="5" id="KW-0862">Zinc</keyword>
<evidence type="ECO:0000256" key="4">
    <source>
        <dbReference type="ARBA" id="ARBA00022771"/>
    </source>
</evidence>
<reference evidence="10" key="1">
    <citation type="submission" date="2022-03" db="EMBL/GenBank/DDBJ databases">
        <authorList>
            <person name="Martin C."/>
        </authorList>
    </citation>
    <scope>NUCLEOTIDE SEQUENCE</scope>
</reference>
<name>A0A8S4N7E2_OWEFU</name>
<evidence type="ECO:0000256" key="3">
    <source>
        <dbReference type="ARBA" id="ARBA00022737"/>
    </source>
</evidence>
<evidence type="ECO:0000256" key="1">
    <source>
        <dbReference type="ARBA" id="ARBA00004123"/>
    </source>
</evidence>
<keyword evidence="2" id="KW-0479">Metal-binding</keyword>
<dbReference type="PROSITE" id="PS00028">
    <property type="entry name" value="ZINC_FINGER_C2H2_1"/>
    <property type="match status" value="3"/>
</dbReference>
<dbReference type="OrthoDB" id="8113227at2759"/>
<dbReference type="PANTHER" id="PTHR23235">
    <property type="entry name" value="KRUEPPEL-LIKE TRANSCRIPTION FACTOR"/>
    <property type="match status" value="1"/>
</dbReference>
<dbReference type="SUPFAM" id="SSF57667">
    <property type="entry name" value="beta-beta-alpha zinc fingers"/>
    <property type="match status" value="2"/>
</dbReference>
<dbReference type="PANTHER" id="PTHR23235:SF142">
    <property type="entry name" value="ZINC FINGER PROTEIN 384"/>
    <property type="match status" value="1"/>
</dbReference>
<protein>
    <recommendedName>
        <fullName evidence="9">C2H2-type domain-containing protein</fullName>
    </recommendedName>
</protein>
<dbReference type="InterPro" id="IPR013087">
    <property type="entry name" value="Znf_C2H2_type"/>
</dbReference>
<gene>
    <name evidence="10" type="ORF">OFUS_LOCUS4100</name>
</gene>
<dbReference type="PROSITE" id="PS50157">
    <property type="entry name" value="ZINC_FINGER_C2H2_2"/>
    <property type="match status" value="3"/>
</dbReference>
<feature type="domain" description="C2H2-type" evidence="9">
    <location>
        <begin position="109"/>
        <end position="134"/>
    </location>
</feature>
<dbReference type="FunFam" id="3.30.160.60:FF:000624">
    <property type="entry name" value="zinc finger protein 697"/>
    <property type="match status" value="1"/>
</dbReference>
<dbReference type="GO" id="GO:0000978">
    <property type="term" value="F:RNA polymerase II cis-regulatory region sequence-specific DNA binding"/>
    <property type="evidence" value="ECO:0007669"/>
    <property type="project" value="TreeGrafter"/>
</dbReference>
<evidence type="ECO:0000259" key="9">
    <source>
        <dbReference type="PROSITE" id="PS50157"/>
    </source>
</evidence>
<evidence type="ECO:0000256" key="2">
    <source>
        <dbReference type="ARBA" id="ARBA00022723"/>
    </source>
</evidence>
<comment type="caution">
    <text evidence="10">The sequence shown here is derived from an EMBL/GenBank/DDBJ whole genome shotgun (WGS) entry which is preliminary data.</text>
</comment>
<dbReference type="FunFam" id="3.30.160.60:FF:000045">
    <property type="entry name" value="ZFP69 zinc finger protein B"/>
    <property type="match status" value="1"/>
</dbReference>
<evidence type="ECO:0000256" key="7">
    <source>
        <dbReference type="ARBA" id="ARBA00023242"/>
    </source>
</evidence>
<keyword evidence="3" id="KW-0677">Repeat</keyword>
<comment type="subcellular location">
    <subcellularLocation>
        <location evidence="1">Nucleus</location>
    </subcellularLocation>
</comment>
<dbReference type="Gene3D" id="3.30.160.60">
    <property type="entry name" value="Classic Zinc Finger"/>
    <property type="match status" value="3"/>
</dbReference>